<evidence type="ECO:0000313" key="3">
    <source>
        <dbReference type="Proteomes" id="UP000612282"/>
    </source>
</evidence>
<dbReference type="EMBL" id="BOMG01000080">
    <property type="protein sequence ID" value="GID58025.1"/>
    <property type="molecule type" value="Genomic_DNA"/>
</dbReference>
<evidence type="ECO:0000313" key="2">
    <source>
        <dbReference type="EMBL" id="GID58025.1"/>
    </source>
</evidence>
<feature type="compositionally biased region" description="Polar residues" evidence="1">
    <location>
        <begin position="1"/>
        <end position="17"/>
    </location>
</feature>
<feature type="region of interest" description="Disordered" evidence="1">
    <location>
        <begin position="1"/>
        <end position="23"/>
    </location>
</feature>
<keyword evidence="3" id="KW-1185">Reference proteome</keyword>
<name>A0ABQ3XHR8_9ACTN</name>
<evidence type="ECO:0000256" key="1">
    <source>
        <dbReference type="SAM" id="MobiDB-lite"/>
    </source>
</evidence>
<dbReference type="Proteomes" id="UP000612282">
    <property type="component" value="Unassembled WGS sequence"/>
</dbReference>
<gene>
    <name evidence="2" type="ORF">Aco03nite_064290</name>
</gene>
<accession>A0ABQ3XHR8</accession>
<organism evidence="2 3">
    <name type="scientific">Actinoplanes couchii</name>
    <dbReference type="NCBI Taxonomy" id="403638"/>
    <lineage>
        <taxon>Bacteria</taxon>
        <taxon>Bacillati</taxon>
        <taxon>Actinomycetota</taxon>
        <taxon>Actinomycetes</taxon>
        <taxon>Micromonosporales</taxon>
        <taxon>Micromonosporaceae</taxon>
        <taxon>Actinoplanes</taxon>
    </lineage>
</organism>
<comment type="caution">
    <text evidence="2">The sequence shown here is derived from an EMBL/GenBank/DDBJ whole genome shotgun (WGS) entry which is preliminary data.</text>
</comment>
<protein>
    <submittedName>
        <fullName evidence="2">Uncharacterized protein</fullName>
    </submittedName>
</protein>
<reference evidence="2 3" key="1">
    <citation type="submission" date="2021-01" db="EMBL/GenBank/DDBJ databases">
        <title>Whole genome shotgun sequence of Actinoplanes couchii NBRC 106145.</title>
        <authorList>
            <person name="Komaki H."/>
            <person name="Tamura T."/>
        </authorList>
    </citation>
    <scope>NUCLEOTIDE SEQUENCE [LARGE SCALE GENOMIC DNA]</scope>
    <source>
        <strain evidence="2 3">NBRC 106145</strain>
    </source>
</reference>
<proteinExistence type="predicted"/>
<sequence length="63" mass="6345">MKAASQRSPVSDGSRTSPGEAGALVDGAGAELVIVGLSDILGNFLTVPSRQRGRPAGGPERAR</sequence>